<accession>A0A6A5SWI2</accession>
<dbReference type="AlphaFoldDB" id="A0A6A5SWI2"/>
<gene>
    <name evidence="2" type="ORF">EJ02DRAFT_339558</name>
</gene>
<protein>
    <submittedName>
        <fullName evidence="2">Uncharacterized protein</fullName>
    </submittedName>
</protein>
<dbReference type="Proteomes" id="UP000800038">
    <property type="component" value="Unassembled WGS sequence"/>
</dbReference>
<feature type="region of interest" description="Disordered" evidence="1">
    <location>
        <begin position="223"/>
        <end position="251"/>
    </location>
</feature>
<organism evidence="2 3">
    <name type="scientific">Clathrospora elynae</name>
    <dbReference type="NCBI Taxonomy" id="706981"/>
    <lineage>
        <taxon>Eukaryota</taxon>
        <taxon>Fungi</taxon>
        <taxon>Dikarya</taxon>
        <taxon>Ascomycota</taxon>
        <taxon>Pezizomycotina</taxon>
        <taxon>Dothideomycetes</taxon>
        <taxon>Pleosporomycetidae</taxon>
        <taxon>Pleosporales</taxon>
        <taxon>Diademaceae</taxon>
        <taxon>Clathrospora</taxon>
    </lineage>
</organism>
<evidence type="ECO:0000256" key="1">
    <source>
        <dbReference type="SAM" id="MobiDB-lite"/>
    </source>
</evidence>
<evidence type="ECO:0000313" key="2">
    <source>
        <dbReference type="EMBL" id="KAF1945035.1"/>
    </source>
</evidence>
<keyword evidence="3" id="KW-1185">Reference proteome</keyword>
<dbReference type="OrthoDB" id="5149635at2759"/>
<dbReference type="EMBL" id="ML976012">
    <property type="protein sequence ID" value="KAF1945035.1"/>
    <property type="molecule type" value="Genomic_DNA"/>
</dbReference>
<name>A0A6A5SWI2_9PLEO</name>
<proteinExistence type="predicted"/>
<evidence type="ECO:0000313" key="3">
    <source>
        <dbReference type="Proteomes" id="UP000800038"/>
    </source>
</evidence>
<sequence>MCESTFAFGQRGSHFFQCPSRKEQTRLPKKLAKFLSSSQLKHVHHVALGFEDSFLLIWRDNTGQDRIQSSGLPSDLDEFLYSRNRNVSSIRCTLGPYNASFFVHDNASYLWKNLPGALLSALSGNIHDGNWADRPRLVALGAGNDFILITEKQAAVWDLRNHKPVVKLLEQSGIPEIHSIVLHPYRFQSYIIQYRGGRLAWQNIPPHQITGIQAMVGPVFQDTKNTERNPLVRRESDKRESIQRRPSALQQRAQLRREWSDHRQEMTAQGRSVKLSFSINVSLGGAARMLG</sequence>
<feature type="compositionally biased region" description="Basic and acidic residues" evidence="1">
    <location>
        <begin position="224"/>
        <end position="243"/>
    </location>
</feature>
<reference evidence="2" key="1">
    <citation type="journal article" date="2020" name="Stud. Mycol.">
        <title>101 Dothideomycetes genomes: a test case for predicting lifestyles and emergence of pathogens.</title>
        <authorList>
            <person name="Haridas S."/>
            <person name="Albert R."/>
            <person name="Binder M."/>
            <person name="Bloem J."/>
            <person name="Labutti K."/>
            <person name="Salamov A."/>
            <person name="Andreopoulos B."/>
            <person name="Baker S."/>
            <person name="Barry K."/>
            <person name="Bills G."/>
            <person name="Bluhm B."/>
            <person name="Cannon C."/>
            <person name="Castanera R."/>
            <person name="Culley D."/>
            <person name="Daum C."/>
            <person name="Ezra D."/>
            <person name="Gonzalez J."/>
            <person name="Henrissat B."/>
            <person name="Kuo A."/>
            <person name="Liang C."/>
            <person name="Lipzen A."/>
            <person name="Lutzoni F."/>
            <person name="Magnuson J."/>
            <person name="Mondo S."/>
            <person name="Nolan M."/>
            <person name="Ohm R."/>
            <person name="Pangilinan J."/>
            <person name="Park H.-J."/>
            <person name="Ramirez L."/>
            <person name="Alfaro M."/>
            <person name="Sun H."/>
            <person name="Tritt A."/>
            <person name="Yoshinaga Y."/>
            <person name="Zwiers L.-H."/>
            <person name="Turgeon B."/>
            <person name="Goodwin S."/>
            <person name="Spatafora J."/>
            <person name="Crous P."/>
            <person name="Grigoriev I."/>
        </authorList>
    </citation>
    <scope>NUCLEOTIDE SEQUENCE</scope>
    <source>
        <strain evidence="2">CBS 161.51</strain>
    </source>
</reference>